<organism evidence="4 5">
    <name type="scientific">Streptomyces chartreusis</name>
    <dbReference type="NCBI Taxonomy" id="1969"/>
    <lineage>
        <taxon>Bacteria</taxon>
        <taxon>Bacillati</taxon>
        <taxon>Actinomycetota</taxon>
        <taxon>Actinomycetes</taxon>
        <taxon>Kitasatosporales</taxon>
        <taxon>Streptomycetaceae</taxon>
        <taxon>Streptomyces</taxon>
    </lineage>
</organism>
<accession>A0A7H8TGZ6</accession>
<dbReference type="PANTHER" id="PTHR12215:SF10">
    <property type="entry name" value="L-AMINOADIPATE-SEMIALDEHYDE DEHYDROGENASE-PHOSPHOPANTETHEINYL TRANSFERASE"/>
    <property type="match status" value="1"/>
</dbReference>
<proteinExistence type="inferred from homology"/>
<name>A0A7H8TGZ6_STRCX</name>
<dbReference type="GO" id="GO:0019878">
    <property type="term" value="P:lysine biosynthetic process via aminoadipic acid"/>
    <property type="evidence" value="ECO:0007669"/>
    <property type="project" value="TreeGrafter"/>
</dbReference>
<dbReference type="InterPro" id="IPR037143">
    <property type="entry name" value="4-PPantetheinyl_Trfase_dom_sf"/>
</dbReference>
<reference evidence="4 5" key="1">
    <citation type="submission" date="2020-06" db="EMBL/GenBank/DDBJ databases">
        <title>Genome mining for natural products.</title>
        <authorList>
            <person name="Zhang B."/>
            <person name="Shi J."/>
            <person name="Ge H."/>
        </authorList>
    </citation>
    <scope>NUCLEOTIDE SEQUENCE [LARGE SCALE GENOMIC DNA]</scope>
    <source>
        <strain evidence="4 5">NA02069</strain>
    </source>
</reference>
<feature type="domain" description="4'-phosphopantetheinyl transferase" evidence="3">
    <location>
        <begin position="106"/>
        <end position="182"/>
    </location>
</feature>
<dbReference type="AlphaFoldDB" id="A0A7H8TGZ6"/>
<dbReference type="GO" id="GO:0000287">
    <property type="term" value="F:magnesium ion binding"/>
    <property type="evidence" value="ECO:0007669"/>
    <property type="project" value="InterPro"/>
</dbReference>
<dbReference type="SUPFAM" id="SSF56214">
    <property type="entry name" value="4'-phosphopantetheinyl transferase"/>
    <property type="match status" value="2"/>
</dbReference>
<dbReference type="GO" id="GO:0005829">
    <property type="term" value="C:cytosol"/>
    <property type="evidence" value="ECO:0007669"/>
    <property type="project" value="TreeGrafter"/>
</dbReference>
<dbReference type="PANTHER" id="PTHR12215">
    <property type="entry name" value="PHOSPHOPANTETHEINE TRANSFERASE"/>
    <property type="match status" value="1"/>
</dbReference>
<dbReference type="EMBL" id="CP056041">
    <property type="protein sequence ID" value="QKZ22786.1"/>
    <property type="molecule type" value="Genomic_DNA"/>
</dbReference>
<dbReference type="Gene3D" id="3.90.470.20">
    <property type="entry name" value="4'-phosphopantetheinyl transferase domain"/>
    <property type="match status" value="1"/>
</dbReference>
<keyword evidence="5" id="KW-1185">Reference proteome</keyword>
<gene>
    <name evidence="4" type="ORF">HUT05_38800</name>
</gene>
<evidence type="ECO:0000256" key="2">
    <source>
        <dbReference type="ARBA" id="ARBA00022679"/>
    </source>
</evidence>
<dbReference type="InterPro" id="IPR050559">
    <property type="entry name" value="P-Pant_transferase_sf"/>
</dbReference>
<dbReference type="GO" id="GO:0008897">
    <property type="term" value="F:holo-[acyl-carrier-protein] synthase activity"/>
    <property type="evidence" value="ECO:0007669"/>
    <property type="project" value="InterPro"/>
</dbReference>
<comment type="similarity">
    <text evidence="1">Belongs to the P-Pant transferase superfamily. Gsp/Sfp/HetI/AcpT family.</text>
</comment>
<dbReference type="Proteomes" id="UP000509418">
    <property type="component" value="Chromosome"/>
</dbReference>
<evidence type="ECO:0000313" key="4">
    <source>
        <dbReference type="EMBL" id="QKZ22786.1"/>
    </source>
</evidence>
<dbReference type="Pfam" id="PF01648">
    <property type="entry name" value="ACPS"/>
    <property type="match status" value="1"/>
</dbReference>
<evidence type="ECO:0000259" key="3">
    <source>
        <dbReference type="Pfam" id="PF01648"/>
    </source>
</evidence>
<evidence type="ECO:0000313" key="5">
    <source>
        <dbReference type="Proteomes" id="UP000509418"/>
    </source>
</evidence>
<protein>
    <submittedName>
        <fullName evidence="4">4'-phosphopantetheinyl transferase superfamily protein</fullName>
    </submittedName>
</protein>
<dbReference type="RefSeq" id="WP_176577787.1">
    <property type="nucleotide sequence ID" value="NZ_CBDRGH010000008.1"/>
</dbReference>
<dbReference type="InterPro" id="IPR008278">
    <property type="entry name" value="4-PPantetheinyl_Trfase_dom"/>
</dbReference>
<keyword evidence="2 4" id="KW-0808">Transferase</keyword>
<evidence type="ECO:0000256" key="1">
    <source>
        <dbReference type="ARBA" id="ARBA00010990"/>
    </source>
</evidence>
<sequence length="253" mass="27019">MATSIWLWSAEDVPHHDVLGEAERRRAAKLREPLGSYFTAARVAVRTVLGDLLGVPGGDIVLGNHPCPGCGDPGHGPPRVVWPETSLWISLSRAERHGALAVSTAAVGVDIETHRPVDLPGLGRDALAPAEAAWLEGFTDPRERLLGFYRCWTRKEAVLKAVGVGLSVDLRRWDTVPGADRATVRDTTSSPARLWAVENPPSLPDTTMAVGRPAATAEDDLSVRAFSAAETGGADLPVTGETTLKGFRALKEK</sequence>